<dbReference type="KEGG" id="thd:BHV28_08250"/>
<sequence length="107" mass="12465">MWTKQKRRTNRNRFILPLLTIGVLGYFGYHSYHGEYGLYSRAVIDARIAGLNAELDKLEDERKGLERRITLLRDGTIEKDMLDEYARRNLNLSLPNELTIIIKNAGK</sequence>
<dbReference type="InterPro" id="IPR007060">
    <property type="entry name" value="FtsL/DivIC"/>
</dbReference>
<evidence type="ECO:0000313" key="4">
    <source>
        <dbReference type="Proteomes" id="UP000188912"/>
    </source>
</evidence>
<organism evidence="3 4">
    <name type="scientific">Candidatus Tokpelaia hoelldobleri</name>
    <dbReference type="NCBI Taxonomy" id="1902579"/>
    <lineage>
        <taxon>Bacteria</taxon>
        <taxon>Pseudomonadati</taxon>
        <taxon>Pseudomonadota</taxon>
        <taxon>Alphaproteobacteria</taxon>
        <taxon>Hyphomicrobiales</taxon>
        <taxon>Candidatus Tokpelaia</taxon>
    </lineage>
</organism>
<dbReference type="Proteomes" id="UP000188912">
    <property type="component" value="Chromosome"/>
</dbReference>
<evidence type="ECO:0000256" key="2">
    <source>
        <dbReference type="SAM" id="Phobius"/>
    </source>
</evidence>
<protein>
    <submittedName>
        <fullName evidence="3">Septum formation initiator DivIC</fullName>
    </submittedName>
</protein>
<feature type="coiled-coil region" evidence="1">
    <location>
        <begin position="41"/>
        <end position="75"/>
    </location>
</feature>
<accession>A0A1U9JUH8</accession>
<keyword evidence="2" id="KW-0812">Transmembrane</keyword>
<keyword evidence="1" id="KW-0175">Coiled coil</keyword>
<reference evidence="3 4" key="2">
    <citation type="journal article" date="2016" name="Sci. Rep.">
        <title>The genome of Rhizobiales bacteria in predatory ants reveals urease gene functions but no genes for nitrogen fixation.</title>
        <authorList>
            <person name="Neuvonen M.M."/>
            <person name="Tamarit D."/>
            <person name="Naslund K."/>
            <person name="Liebig J."/>
            <person name="Feldhaar H."/>
            <person name="Moran N.A."/>
            <person name="Guy L."/>
            <person name="Andersson S.G."/>
        </authorList>
    </citation>
    <scope>NUCLEOTIDE SEQUENCE [LARGE SCALE GENOMIC DNA]</scope>
    <source>
        <strain evidence="3 4">Hsal</strain>
    </source>
</reference>
<gene>
    <name evidence="3" type="primary">divIC</name>
    <name evidence="3" type="ORF">BHV28_08250</name>
</gene>
<proteinExistence type="predicted"/>
<feature type="transmembrane region" description="Helical" evidence="2">
    <location>
        <begin position="12"/>
        <end position="29"/>
    </location>
</feature>
<keyword evidence="2" id="KW-1133">Transmembrane helix</keyword>
<dbReference type="EMBL" id="CP017315">
    <property type="protein sequence ID" value="AQS41524.1"/>
    <property type="molecule type" value="Genomic_DNA"/>
</dbReference>
<reference evidence="3 4" key="1">
    <citation type="journal article" date="2010" name="Science">
        <title>Genomic comparison of the ants Camponotus floridanus and Harpegnathos saltator.</title>
        <authorList>
            <person name="Bonasio R."/>
            <person name="Zhang G."/>
            <person name="Ye C."/>
            <person name="Mutti N.S."/>
            <person name="Fang X."/>
            <person name="Qin N."/>
            <person name="Donahue G."/>
            <person name="Yang P."/>
            <person name="Li Q."/>
            <person name="Li C."/>
            <person name="Zhang P."/>
            <person name="Huang Z."/>
            <person name="Berger S.L."/>
            <person name="Reinberg D."/>
            <person name="Wang J."/>
            <person name="Liebig J."/>
        </authorList>
    </citation>
    <scope>NUCLEOTIDE SEQUENCE [LARGE SCALE GENOMIC DNA]</scope>
    <source>
        <strain evidence="3 4">Hsal</strain>
    </source>
</reference>
<evidence type="ECO:0000256" key="1">
    <source>
        <dbReference type="SAM" id="Coils"/>
    </source>
</evidence>
<dbReference type="AlphaFoldDB" id="A0A1U9JUH8"/>
<dbReference type="STRING" id="1902579.BHV28_08250"/>
<evidence type="ECO:0000313" key="3">
    <source>
        <dbReference type="EMBL" id="AQS41524.1"/>
    </source>
</evidence>
<keyword evidence="2" id="KW-0472">Membrane</keyword>
<name>A0A1U9JUH8_9HYPH</name>
<dbReference type="Pfam" id="PF04977">
    <property type="entry name" value="DivIC"/>
    <property type="match status" value="1"/>
</dbReference>
<keyword evidence="4" id="KW-1185">Reference proteome</keyword>